<proteinExistence type="predicted"/>
<dbReference type="AlphaFoldDB" id="A0AAV6PIA5"/>
<organism evidence="1 2">
    <name type="scientific">Solea senegalensis</name>
    <name type="common">Senegalese sole</name>
    <dbReference type="NCBI Taxonomy" id="28829"/>
    <lineage>
        <taxon>Eukaryota</taxon>
        <taxon>Metazoa</taxon>
        <taxon>Chordata</taxon>
        <taxon>Craniata</taxon>
        <taxon>Vertebrata</taxon>
        <taxon>Euteleostomi</taxon>
        <taxon>Actinopterygii</taxon>
        <taxon>Neopterygii</taxon>
        <taxon>Teleostei</taxon>
        <taxon>Neoteleostei</taxon>
        <taxon>Acanthomorphata</taxon>
        <taxon>Carangaria</taxon>
        <taxon>Pleuronectiformes</taxon>
        <taxon>Pleuronectoidei</taxon>
        <taxon>Soleidae</taxon>
        <taxon>Solea</taxon>
    </lineage>
</organism>
<keyword evidence="2" id="KW-1185">Reference proteome</keyword>
<comment type="caution">
    <text evidence="1">The sequence shown here is derived from an EMBL/GenBank/DDBJ whole genome shotgun (WGS) entry which is preliminary data.</text>
</comment>
<dbReference type="EMBL" id="JAGKHQ010000833">
    <property type="protein sequence ID" value="KAG7464215.1"/>
    <property type="molecule type" value="Genomic_DNA"/>
</dbReference>
<accession>A0AAV6PIA5</accession>
<evidence type="ECO:0000313" key="2">
    <source>
        <dbReference type="Proteomes" id="UP000693946"/>
    </source>
</evidence>
<sequence>DGDRAGRTETEQWRFTPTSPIDQMLNCVKTFPGRPIRWTSRGDRGCAVTWCRFLWRRYDHAGDFTE</sequence>
<evidence type="ECO:0008006" key="3">
    <source>
        <dbReference type="Google" id="ProtNLM"/>
    </source>
</evidence>
<gene>
    <name evidence="1" type="ORF">JOB18_005066</name>
</gene>
<evidence type="ECO:0000313" key="1">
    <source>
        <dbReference type="EMBL" id="KAG7464215.1"/>
    </source>
</evidence>
<protein>
    <recommendedName>
        <fullName evidence="3">MHC class I antigen</fullName>
    </recommendedName>
</protein>
<feature type="non-terminal residue" evidence="1">
    <location>
        <position position="1"/>
    </location>
</feature>
<name>A0AAV6PIA5_SOLSE</name>
<reference evidence="1 2" key="1">
    <citation type="journal article" date="2021" name="Sci. Rep.">
        <title>Chromosome anchoring in Senegalese sole (Solea senegalensis) reveals sex-associated markers and genome rearrangements in flatfish.</title>
        <authorList>
            <person name="Guerrero-Cozar I."/>
            <person name="Gomez-Garrido J."/>
            <person name="Berbel C."/>
            <person name="Martinez-Blanch J.F."/>
            <person name="Alioto T."/>
            <person name="Claros M.G."/>
            <person name="Gagnaire P.A."/>
            <person name="Manchado M."/>
        </authorList>
    </citation>
    <scope>NUCLEOTIDE SEQUENCE [LARGE SCALE GENOMIC DNA]</scope>
    <source>
        <strain evidence="1">Sse05_10M</strain>
    </source>
</reference>
<dbReference type="Proteomes" id="UP000693946">
    <property type="component" value="Unassembled WGS sequence"/>
</dbReference>